<dbReference type="Pfam" id="PF00561">
    <property type="entry name" value="Abhydrolase_1"/>
    <property type="match status" value="1"/>
</dbReference>
<organism evidence="4 5">
    <name type="scientific">Puccinia striiformis f. sp. tritici PST-78</name>
    <dbReference type="NCBI Taxonomy" id="1165861"/>
    <lineage>
        <taxon>Eukaryota</taxon>
        <taxon>Fungi</taxon>
        <taxon>Dikarya</taxon>
        <taxon>Basidiomycota</taxon>
        <taxon>Pucciniomycotina</taxon>
        <taxon>Pucciniomycetes</taxon>
        <taxon>Pucciniales</taxon>
        <taxon>Pucciniaceae</taxon>
        <taxon>Puccinia</taxon>
    </lineage>
</organism>
<dbReference type="GO" id="GO:0051920">
    <property type="term" value="F:peroxiredoxin activity"/>
    <property type="evidence" value="ECO:0007669"/>
    <property type="project" value="InterPro"/>
</dbReference>
<name>A0A0L0USW6_9BASI</name>
<dbReference type="InterPro" id="IPR003779">
    <property type="entry name" value="CMD-like"/>
</dbReference>
<dbReference type="InterPro" id="IPR029058">
    <property type="entry name" value="AB_hydrolase_fold"/>
</dbReference>
<feature type="domain" description="Carboxymuconolactone decarboxylase-like" evidence="3">
    <location>
        <begin position="42"/>
        <end position="103"/>
    </location>
</feature>
<sequence length="474" mass="53477">MPRLPGCKPEPGTNEIADQIRERRHPRGLISLDTVLLHNPLIAGGWNSLLGAVRSHNSLPDDFRELLILRVAALNSAPYEWAQHEKVGRSAGLKTAELLRIRDIIKPLHLNDHSHSILSDLHLTGLEFTDNLTKGIQVKDSIYEKLKQNFIDLNIGEINQLILDTTVTVSTYNMVSRVLVGLDVGDDRDLSVDLPGFDTRFLTLVMDDQIQIHVRYQVLDSKRPTLMFCNSLLTNLRMWDWILPSLSTKYNLICFDHRGHGKSGIPTTECTLDRLVKDVRTIVEQLGLETPLHGLIGVSQGGLTTLMSSIQDPDLFKHYIICDTQPCSPPNSREVWDSRIKLAEESEDGFKRLSEATIQRWFPIESHLNQPHNPTSVSIQRMIEETDIQGFKAAASALYDYRIDEDRITCNDHHKLLLIAGQKDGILPDVLNTFSDRLIKAGKPVQFRSVPGAGHLPMVDQPLQFLNIIEPFLN</sequence>
<evidence type="ECO:0008006" key="6">
    <source>
        <dbReference type="Google" id="ProtNLM"/>
    </source>
</evidence>
<dbReference type="EMBL" id="AJIL01000295">
    <property type="protein sequence ID" value="KNE89849.1"/>
    <property type="molecule type" value="Genomic_DNA"/>
</dbReference>
<dbReference type="InterPro" id="IPR000073">
    <property type="entry name" value="AB_hydrolase_1"/>
</dbReference>
<dbReference type="PANTHER" id="PTHR34846:SF11">
    <property type="entry name" value="4-CARBOXYMUCONOLACTONE DECARBOXYLASE FAMILY PROTEIN (AFU_ORTHOLOGUE AFUA_6G11590)"/>
    <property type="match status" value="1"/>
</dbReference>
<accession>A0A0L0USW6</accession>
<dbReference type="InterPro" id="IPR029032">
    <property type="entry name" value="AhpD-like"/>
</dbReference>
<proteinExistence type="predicted"/>
<evidence type="ECO:0000259" key="2">
    <source>
        <dbReference type="Pfam" id="PF00561"/>
    </source>
</evidence>
<feature type="region of interest" description="Disordered" evidence="1">
    <location>
        <begin position="1"/>
        <end position="20"/>
    </location>
</feature>
<dbReference type="STRING" id="1165861.A0A0L0USW6"/>
<dbReference type="Pfam" id="PF02627">
    <property type="entry name" value="CMD"/>
    <property type="match status" value="1"/>
</dbReference>
<evidence type="ECO:0000313" key="5">
    <source>
        <dbReference type="Proteomes" id="UP000054564"/>
    </source>
</evidence>
<evidence type="ECO:0000256" key="1">
    <source>
        <dbReference type="SAM" id="MobiDB-lite"/>
    </source>
</evidence>
<dbReference type="AlphaFoldDB" id="A0A0L0USW6"/>
<dbReference type="Gene3D" id="1.20.1290.10">
    <property type="entry name" value="AhpD-like"/>
    <property type="match status" value="1"/>
</dbReference>
<dbReference type="Proteomes" id="UP000054564">
    <property type="component" value="Unassembled WGS sequence"/>
</dbReference>
<reference evidence="5" key="1">
    <citation type="submission" date="2014-03" db="EMBL/GenBank/DDBJ databases">
        <title>The Genome Sequence of Puccinia striiformis f. sp. tritici PST-78.</title>
        <authorList>
            <consortium name="The Broad Institute Genome Sequencing Platform"/>
            <person name="Cuomo C."/>
            <person name="Hulbert S."/>
            <person name="Chen X."/>
            <person name="Walker B."/>
            <person name="Young S.K."/>
            <person name="Zeng Q."/>
            <person name="Gargeya S."/>
            <person name="Fitzgerald M."/>
            <person name="Haas B."/>
            <person name="Abouelleil A."/>
            <person name="Alvarado L."/>
            <person name="Arachchi H.M."/>
            <person name="Berlin A.M."/>
            <person name="Chapman S.B."/>
            <person name="Goldberg J."/>
            <person name="Griggs A."/>
            <person name="Gujja S."/>
            <person name="Hansen M."/>
            <person name="Howarth C."/>
            <person name="Imamovic A."/>
            <person name="Larimer J."/>
            <person name="McCowan C."/>
            <person name="Montmayeur A."/>
            <person name="Murphy C."/>
            <person name="Neiman D."/>
            <person name="Pearson M."/>
            <person name="Priest M."/>
            <person name="Roberts A."/>
            <person name="Saif S."/>
            <person name="Shea T."/>
            <person name="Sisk P."/>
            <person name="Sykes S."/>
            <person name="Wortman J."/>
            <person name="Nusbaum C."/>
            <person name="Birren B."/>
        </authorList>
    </citation>
    <scope>NUCLEOTIDE SEQUENCE [LARGE SCALE GENOMIC DNA]</scope>
    <source>
        <strain evidence="5">race PST-78</strain>
    </source>
</reference>
<protein>
    <recommendedName>
        <fullName evidence="6">AB hydrolase-1 domain-containing protein</fullName>
    </recommendedName>
</protein>
<comment type="caution">
    <text evidence="4">The sequence shown here is derived from an EMBL/GenBank/DDBJ whole genome shotgun (WGS) entry which is preliminary data.</text>
</comment>
<gene>
    <name evidence="4" type="ORF">PSTG_16709</name>
</gene>
<evidence type="ECO:0000313" key="4">
    <source>
        <dbReference type="EMBL" id="KNE89849.1"/>
    </source>
</evidence>
<dbReference type="PANTHER" id="PTHR34846">
    <property type="entry name" value="4-CARBOXYMUCONOLACTONE DECARBOXYLASE FAMILY PROTEIN (AFU_ORTHOLOGUE AFUA_6G11590)"/>
    <property type="match status" value="1"/>
</dbReference>
<dbReference type="Gene3D" id="3.40.50.1820">
    <property type="entry name" value="alpha/beta hydrolase"/>
    <property type="match status" value="1"/>
</dbReference>
<evidence type="ECO:0000259" key="3">
    <source>
        <dbReference type="Pfam" id="PF02627"/>
    </source>
</evidence>
<dbReference type="SUPFAM" id="SSF53474">
    <property type="entry name" value="alpha/beta-Hydrolases"/>
    <property type="match status" value="1"/>
</dbReference>
<dbReference type="OrthoDB" id="9998495at2759"/>
<dbReference type="SUPFAM" id="SSF69118">
    <property type="entry name" value="AhpD-like"/>
    <property type="match status" value="1"/>
</dbReference>
<keyword evidence="5" id="KW-1185">Reference proteome</keyword>
<feature type="domain" description="AB hydrolase-1" evidence="2">
    <location>
        <begin position="224"/>
        <end position="460"/>
    </location>
</feature>